<dbReference type="SUPFAM" id="SSF54695">
    <property type="entry name" value="POZ domain"/>
    <property type="match status" value="1"/>
</dbReference>
<protein>
    <recommendedName>
        <fullName evidence="1">BTB domain-containing protein</fullName>
    </recommendedName>
</protein>
<feature type="domain" description="BTB" evidence="1">
    <location>
        <begin position="2"/>
        <end position="72"/>
    </location>
</feature>
<sequence>MEDPLVVIQAEGTLFKVHKRLLAKSETFSDMFKIAEVANDKPKEGSSPDHPIVLESVPASDFEALLTTLYAGYHPNLPGQPAPKLEITLLIAAFRLVHMWNFADLRTYLLPLLEGALGDLDRILFSREFDIREWLAPAYKSLCQRPQPPTTEEARKLGVDSLLLILRMREQFRPPQSDHDSTTGYCGSCAVGYGWLRLEGMNNIWICCVWVRLGDFGENK</sequence>
<dbReference type="Proteomes" id="UP000663843">
    <property type="component" value="Unassembled WGS sequence"/>
</dbReference>
<comment type="caution">
    <text evidence="2">The sequence shown here is derived from an EMBL/GenBank/DDBJ whole genome shotgun (WGS) entry which is preliminary data.</text>
</comment>
<dbReference type="InterPro" id="IPR011333">
    <property type="entry name" value="SKP1/BTB/POZ_sf"/>
</dbReference>
<evidence type="ECO:0000313" key="2">
    <source>
        <dbReference type="EMBL" id="CAE6528690.1"/>
    </source>
</evidence>
<accession>A0A8H3DFQ7</accession>
<name>A0A8H3DFQ7_9AGAM</name>
<evidence type="ECO:0000259" key="1">
    <source>
        <dbReference type="PROSITE" id="PS50097"/>
    </source>
</evidence>
<dbReference type="AlphaFoldDB" id="A0A8H3DFQ7"/>
<dbReference type="Pfam" id="PF00651">
    <property type="entry name" value="BTB"/>
    <property type="match status" value="1"/>
</dbReference>
<dbReference type="CDD" id="cd18186">
    <property type="entry name" value="BTB_POZ_ZBTB_KLHL-like"/>
    <property type="match status" value="1"/>
</dbReference>
<organism evidence="2 3">
    <name type="scientific">Rhizoctonia solani</name>
    <dbReference type="NCBI Taxonomy" id="456999"/>
    <lineage>
        <taxon>Eukaryota</taxon>
        <taxon>Fungi</taxon>
        <taxon>Dikarya</taxon>
        <taxon>Basidiomycota</taxon>
        <taxon>Agaricomycotina</taxon>
        <taxon>Agaricomycetes</taxon>
        <taxon>Cantharellales</taxon>
        <taxon>Ceratobasidiaceae</taxon>
        <taxon>Rhizoctonia</taxon>
    </lineage>
</organism>
<dbReference type="PROSITE" id="PS50097">
    <property type="entry name" value="BTB"/>
    <property type="match status" value="1"/>
</dbReference>
<gene>
    <name evidence="2" type="ORF">RDB_LOCUS175897</name>
</gene>
<dbReference type="InterPro" id="IPR000210">
    <property type="entry name" value="BTB/POZ_dom"/>
</dbReference>
<dbReference type="SMART" id="SM00225">
    <property type="entry name" value="BTB"/>
    <property type="match status" value="1"/>
</dbReference>
<proteinExistence type="predicted"/>
<reference evidence="2" key="1">
    <citation type="submission" date="2021-01" db="EMBL/GenBank/DDBJ databases">
        <authorList>
            <person name="Kaushik A."/>
        </authorList>
    </citation>
    <scope>NUCLEOTIDE SEQUENCE</scope>
    <source>
        <strain evidence="2">AG2-2IIIB</strain>
    </source>
</reference>
<dbReference type="Gene3D" id="3.30.710.10">
    <property type="entry name" value="Potassium Channel Kv1.1, Chain A"/>
    <property type="match status" value="1"/>
</dbReference>
<evidence type="ECO:0000313" key="3">
    <source>
        <dbReference type="Proteomes" id="UP000663843"/>
    </source>
</evidence>
<dbReference type="EMBL" id="CAJMWT010007834">
    <property type="protein sequence ID" value="CAE6528690.1"/>
    <property type="molecule type" value="Genomic_DNA"/>
</dbReference>